<dbReference type="Pfam" id="PF22494">
    <property type="entry name" value="choice_anch_I"/>
    <property type="match status" value="1"/>
</dbReference>
<comment type="caution">
    <text evidence="3">The sequence shown here is derived from an EMBL/GenBank/DDBJ whole genome shotgun (WGS) entry which is preliminary data.</text>
</comment>
<dbReference type="EMBL" id="BAABCA010000004">
    <property type="protein sequence ID" value="GAA4236386.1"/>
    <property type="molecule type" value="Genomic_DNA"/>
</dbReference>
<evidence type="ECO:0000259" key="2">
    <source>
        <dbReference type="Pfam" id="PF22494"/>
    </source>
</evidence>
<keyword evidence="4" id="KW-1185">Reference proteome</keyword>
<evidence type="ECO:0000313" key="4">
    <source>
        <dbReference type="Proteomes" id="UP001501496"/>
    </source>
</evidence>
<dbReference type="InterPro" id="IPR055188">
    <property type="entry name" value="Choice_anch_I"/>
</dbReference>
<keyword evidence="1" id="KW-0732">Signal</keyword>
<evidence type="ECO:0000313" key="3">
    <source>
        <dbReference type="EMBL" id="GAA4236386.1"/>
    </source>
</evidence>
<sequence length="522" mass="56298">MKLKQLFKVFCLVLIGAFTVLTSCADDGINGTDGLDGTNGQDGADGADGANGENGKDVTYFSTIAMVALGDGVAEISAYDAVTKTVFSTNAEAKEVEVIDISTVSTPEIKAAIDVTAYGGNVNSVASKNGFLAIAIEADVKQDNGKVVVFKTDNLTTPYANITAGALPDMVTFTPDGKYILCANEGEPNDDYDVDPKGSITVINVETKVATQIYFDSFNSKEAELEEKGFRVFGPGADLSKDVEPEYITVSSDSKTAFIALQENNGIAKLDIETKTITDIYPLGTKDYSQVSFDLSDKDDWAGNLMTWPVKSFYQPDAIDYFEIGGAGYIITANEGDARDYDGYSEEDRVGDLVLDATAYPDADELQEKENLGRLKITTANGDTDGDGDIDQIYGYGARSFSIWNTSGVLMYDSGNELSLKSLYDFGSYPESRSDDKGVEPEAVTTYTDGMNTYAIIGLERSGDVLVYNITDIYNPIFVQRLRNTSPEGLLVINANESPNGKTLLVVSNEFPEDANLNIYSK</sequence>
<dbReference type="PANTHER" id="PTHR46928">
    <property type="entry name" value="MESENCHYME-SPECIFIC CELL SURFACE GLYCOPROTEIN"/>
    <property type="match status" value="1"/>
</dbReference>
<dbReference type="RefSeq" id="WP_344788136.1">
    <property type="nucleotide sequence ID" value="NZ_BAABCA010000004.1"/>
</dbReference>
<dbReference type="PANTHER" id="PTHR46928:SF1">
    <property type="entry name" value="MESENCHYME-SPECIFIC CELL SURFACE GLYCOPROTEIN"/>
    <property type="match status" value="1"/>
</dbReference>
<evidence type="ECO:0000256" key="1">
    <source>
        <dbReference type="SAM" id="SignalP"/>
    </source>
</evidence>
<feature type="chain" id="PRO_5047358202" description="Choice-of-anchor I domain-containing protein" evidence="1">
    <location>
        <begin position="26"/>
        <end position="522"/>
    </location>
</feature>
<dbReference type="InterPro" id="IPR015943">
    <property type="entry name" value="WD40/YVTN_repeat-like_dom_sf"/>
</dbReference>
<dbReference type="SUPFAM" id="SSF51004">
    <property type="entry name" value="C-terminal (heme d1) domain of cytochrome cd1-nitrite reductase"/>
    <property type="match status" value="1"/>
</dbReference>
<accession>A0ABP8CA99</accession>
<organism evidence="3 4">
    <name type="scientific">Postechiella marina</name>
    <dbReference type="NCBI Taxonomy" id="943941"/>
    <lineage>
        <taxon>Bacteria</taxon>
        <taxon>Pseudomonadati</taxon>
        <taxon>Bacteroidota</taxon>
        <taxon>Flavobacteriia</taxon>
        <taxon>Flavobacteriales</taxon>
        <taxon>Flavobacteriaceae</taxon>
        <taxon>Postechiella</taxon>
    </lineage>
</organism>
<dbReference type="Gene3D" id="2.130.10.10">
    <property type="entry name" value="YVTN repeat-like/Quinoprotein amine dehydrogenase"/>
    <property type="match status" value="1"/>
</dbReference>
<name>A0ABP8CA99_9FLAO</name>
<gene>
    <name evidence="3" type="ORF">GCM10022291_20600</name>
</gene>
<dbReference type="NCBIfam" id="NF038117">
    <property type="entry name" value="choice_anch_I"/>
    <property type="match status" value="1"/>
</dbReference>
<dbReference type="InterPro" id="IPR011048">
    <property type="entry name" value="Haem_d1_sf"/>
</dbReference>
<dbReference type="PROSITE" id="PS51257">
    <property type="entry name" value="PROKAR_LIPOPROTEIN"/>
    <property type="match status" value="1"/>
</dbReference>
<feature type="signal peptide" evidence="1">
    <location>
        <begin position="1"/>
        <end position="25"/>
    </location>
</feature>
<dbReference type="InterPro" id="IPR052956">
    <property type="entry name" value="Mesenchyme-surface_protein"/>
</dbReference>
<feature type="domain" description="Choice-of-anchor I" evidence="2">
    <location>
        <begin position="71"/>
        <end position="520"/>
    </location>
</feature>
<dbReference type="Proteomes" id="UP001501496">
    <property type="component" value="Unassembled WGS sequence"/>
</dbReference>
<protein>
    <recommendedName>
        <fullName evidence="2">Choice-of-anchor I domain-containing protein</fullName>
    </recommendedName>
</protein>
<reference evidence="4" key="1">
    <citation type="journal article" date="2019" name="Int. J. Syst. Evol. Microbiol.">
        <title>The Global Catalogue of Microorganisms (GCM) 10K type strain sequencing project: providing services to taxonomists for standard genome sequencing and annotation.</title>
        <authorList>
            <consortium name="The Broad Institute Genomics Platform"/>
            <consortium name="The Broad Institute Genome Sequencing Center for Infectious Disease"/>
            <person name="Wu L."/>
            <person name="Ma J."/>
        </authorList>
    </citation>
    <scope>NUCLEOTIDE SEQUENCE [LARGE SCALE GENOMIC DNA]</scope>
    <source>
        <strain evidence="4">JCM 17630</strain>
    </source>
</reference>
<proteinExistence type="predicted"/>